<protein>
    <submittedName>
        <fullName evidence="1">Uncharacterized protein</fullName>
    </submittedName>
</protein>
<sequence length="72" mass="7706">MFTAVQAAVNGKAMEGNLASGVDQRYQGARLESGNDLTLASGGAIHFEAASDLYTESHEERSSNFCALPKWK</sequence>
<proteinExistence type="predicted"/>
<comment type="caution">
    <text evidence="1">The sequence shown here is derived from an EMBL/GenBank/DDBJ whole genome shotgun (WGS) entry which is preliminary data.</text>
</comment>
<dbReference type="Proteomes" id="UP000653056">
    <property type="component" value="Unassembled WGS sequence"/>
</dbReference>
<name>A0ABQ2Z6Q4_9GAMM</name>
<keyword evidence="2" id="KW-1185">Reference proteome</keyword>
<evidence type="ECO:0000313" key="1">
    <source>
        <dbReference type="EMBL" id="GGY05233.1"/>
    </source>
</evidence>
<dbReference type="EMBL" id="BMXS01000024">
    <property type="protein sequence ID" value="GGY05233.1"/>
    <property type="molecule type" value="Genomic_DNA"/>
</dbReference>
<organism evidence="1 2">
    <name type="scientific">Litchfieldella qijiaojingensis</name>
    <dbReference type="NCBI Taxonomy" id="980347"/>
    <lineage>
        <taxon>Bacteria</taxon>
        <taxon>Pseudomonadati</taxon>
        <taxon>Pseudomonadota</taxon>
        <taxon>Gammaproteobacteria</taxon>
        <taxon>Oceanospirillales</taxon>
        <taxon>Halomonadaceae</taxon>
        <taxon>Litchfieldella</taxon>
    </lineage>
</organism>
<reference evidence="2" key="1">
    <citation type="journal article" date="2019" name="Int. J. Syst. Evol. Microbiol.">
        <title>The Global Catalogue of Microorganisms (GCM) 10K type strain sequencing project: providing services to taxonomists for standard genome sequencing and annotation.</title>
        <authorList>
            <consortium name="The Broad Institute Genomics Platform"/>
            <consortium name="The Broad Institute Genome Sequencing Center for Infectious Disease"/>
            <person name="Wu L."/>
            <person name="Ma J."/>
        </authorList>
    </citation>
    <scope>NUCLEOTIDE SEQUENCE [LARGE SCALE GENOMIC DNA]</scope>
    <source>
        <strain evidence="2">KCTC 22228</strain>
    </source>
</reference>
<accession>A0ABQ2Z6Q4</accession>
<evidence type="ECO:0000313" key="2">
    <source>
        <dbReference type="Proteomes" id="UP000653056"/>
    </source>
</evidence>
<gene>
    <name evidence="1" type="ORF">GCM10007160_35980</name>
</gene>